<dbReference type="Pfam" id="PF11951">
    <property type="entry name" value="Fungal_trans_2"/>
    <property type="match status" value="1"/>
</dbReference>
<dbReference type="EMBL" id="NCSJ02000081">
    <property type="protein sequence ID" value="RFU31210.1"/>
    <property type="molecule type" value="Genomic_DNA"/>
</dbReference>
<reference evidence="4 5" key="1">
    <citation type="submission" date="2018-05" db="EMBL/GenBank/DDBJ databases">
        <title>Draft genome sequence of Scytalidium lignicola DSM 105466, a ubiquitous saprotrophic fungus.</title>
        <authorList>
            <person name="Buettner E."/>
            <person name="Gebauer A.M."/>
            <person name="Hofrichter M."/>
            <person name="Liers C."/>
            <person name="Kellner H."/>
        </authorList>
    </citation>
    <scope>NUCLEOTIDE SEQUENCE [LARGE SCALE GENOMIC DNA]</scope>
    <source>
        <strain evidence="4 5">DSM 105466</strain>
    </source>
</reference>
<sequence length="394" mass="43650">MGVFLASSDDCAAQKDGLHVYDVSMMDDLANEAHVCQSLTLVDDASNCFRQIILPLSLSYGCVKELLLAVGALYLSLDKPTAPLDYYSLALHHKQRALHQLRRHLTLLDISSSDHILASMLMLCLLDITDGCQTSWSTHVSAAASLIGMGSYLSIEPSLLSFVSRFFATRDVMGRSACGNRSKFQEIAWENPQNVDKTVGCSFELLSIISSITDVSRQVVENGEADNTELIQRVATLKSQLNNLVQLLPTTDSNPLKEESILAQSSSLIHNAAKIYFYTALHSARPSTYITQTLVMEQMLIISSIPSLKSAHLWSIFVTSLYACNDEQRVFFLEQFDKLELLSATRGSTQAAKSILQTVWKKRDLEADVNEVLDPCASDWLRFVRPMSEGLNLA</sequence>
<keyword evidence="5" id="KW-1185">Reference proteome</keyword>
<evidence type="ECO:0000313" key="5">
    <source>
        <dbReference type="Proteomes" id="UP000258309"/>
    </source>
</evidence>
<name>A0A3E2HCU0_SCYLI</name>
<dbReference type="GO" id="GO:0005634">
    <property type="term" value="C:nucleus"/>
    <property type="evidence" value="ECO:0007669"/>
    <property type="project" value="UniProtKB-SubCell"/>
</dbReference>
<feature type="non-terminal residue" evidence="4">
    <location>
        <position position="1"/>
    </location>
</feature>
<keyword evidence="2" id="KW-0539">Nucleus</keyword>
<dbReference type="GO" id="GO:0003700">
    <property type="term" value="F:DNA-binding transcription factor activity"/>
    <property type="evidence" value="ECO:0007669"/>
    <property type="project" value="TreeGrafter"/>
</dbReference>
<evidence type="ECO:0000313" key="4">
    <source>
        <dbReference type="EMBL" id="RFU31210.1"/>
    </source>
</evidence>
<dbReference type="InterPro" id="IPR021858">
    <property type="entry name" value="Fun_TF"/>
</dbReference>
<comment type="subcellular location">
    <subcellularLocation>
        <location evidence="1">Nucleus</location>
    </subcellularLocation>
</comment>
<dbReference type="OrthoDB" id="5130013at2759"/>
<keyword evidence="3" id="KW-0175">Coiled coil</keyword>
<dbReference type="AlphaFoldDB" id="A0A3E2HCU0"/>
<evidence type="ECO:0000256" key="1">
    <source>
        <dbReference type="ARBA" id="ARBA00004123"/>
    </source>
</evidence>
<dbReference type="GO" id="GO:0045944">
    <property type="term" value="P:positive regulation of transcription by RNA polymerase II"/>
    <property type="evidence" value="ECO:0007669"/>
    <property type="project" value="TreeGrafter"/>
</dbReference>
<accession>A0A3E2HCU0</accession>
<comment type="caution">
    <text evidence="4">The sequence shown here is derived from an EMBL/GenBank/DDBJ whole genome shotgun (WGS) entry which is preliminary data.</text>
</comment>
<dbReference type="GO" id="GO:0000976">
    <property type="term" value="F:transcription cis-regulatory region binding"/>
    <property type="evidence" value="ECO:0007669"/>
    <property type="project" value="TreeGrafter"/>
</dbReference>
<evidence type="ECO:0000256" key="2">
    <source>
        <dbReference type="ARBA" id="ARBA00023242"/>
    </source>
</evidence>
<protein>
    <submittedName>
        <fullName evidence="4">Uncharacterized protein</fullName>
    </submittedName>
</protein>
<feature type="coiled-coil region" evidence="3">
    <location>
        <begin position="220"/>
        <end position="247"/>
    </location>
</feature>
<gene>
    <name evidence="4" type="ORF">B7463_g5146</name>
</gene>
<dbReference type="Proteomes" id="UP000258309">
    <property type="component" value="Unassembled WGS sequence"/>
</dbReference>
<feature type="non-terminal residue" evidence="4">
    <location>
        <position position="394"/>
    </location>
</feature>
<organism evidence="4 5">
    <name type="scientific">Scytalidium lignicola</name>
    <name type="common">Hyphomycete</name>
    <dbReference type="NCBI Taxonomy" id="5539"/>
    <lineage>
        <taxon>Eukaryota</taxon>
        <taxon>Fungi</taxon>
        <taxon>Dikarya</taxon>
        <taxon>Ascomycota</taxon>
        <taxon>Pezizomycotina</taxon>
        <taxon>Leotiomycetes</taxon>
        <taxon>Leotiomycetes incertae sedis</taxon>
        <taxon>Scytalidium</taxon>
    </lineage>
</organism>
<evidence type="ECO:0000256" key="3">
    <source>
        <dbReference type="SAM" id="Coils"/>
    </source>
</evidence>
<proteinExistence type="predicted"/>
<dbReference type="STRING" id="5539.A0A3E2HCU0"/>
<dbReference type="OMA" id="CTRCWQK"/>
<dbReference type="PANTHER" id="PTHR37534:SF49">
    <property type="entry name" value="LYSINE BIOSYNTHESIS REGULATORY PROTEIN LYS14"/>
    <property type="match status" value="1"/>
</dbReference>
<dbReference type="PANTHER" id="PTHR37534">
    <property type="entry name" value="TRANSCRIPTIONAL ACTIVATOR PROTEIN UGA3"/>
    <property type="match status" value="1"/>
</dbReference>